<feature type="transmembrane region" description="Helical" evidence="12">
    <location>
        <begin position="362"/>
        <end position="379"/>
    </location>
</feature>
<dbReference type="InterPro" id="IPR036721">
    <property type="entry name" value="RCK_C_sf"/>
</dbReference>
<keyword evidence="11 12" id="KW-0472">Membrane</keyword>
<dbReference type="STRING" id="1429083.GCA_001885685_01640"/>
<feature type="transmembrane region" description="Helical" evidence="12">
    <location>
        <begin position="336"/>
        <end position="356"/>
    </location>
</feature>
<evidence type="ECO:0000256" key="4">
    <source>
        <dbReference type="ARBA" id="ARBA00022475"/>
    </source>
</evidence>
<evidence type="ECO:0000313" key="14">
    <source>
        <dbReference type="EMBL" id="SEK51936.1"/>
    </source>
</evidence>
<dbReference type="NCBIfam" id="NF003716">
    <property type="entry name" value="PRK05326.1-3"/>
    <property type="match status" value="1"/>
</dbReference>
<feature type="transmembrane region" description="Helical" evidence="12">
    <location>
        <begin position="299"/>
        <end position="324"/>
    </location>
</feature>
<dbReference type="GO" id="GO:1902600">
    <property type="term" value="P:proton transmembrane transport"/>
    <property type="evidence" value="ECO:0007669"/>
    <property type="project" value="InterPro"/>
</dbReference>
<keyword evidence="2" id="KW-0813">Transport</keyword>
<keyword evidence="7 12" id="KW-0812">Transmembrane</keyword>
<keyword evidence="8" id="KW-0630">Potassium</keyword>
<dbReference type="InterPro" id="IPR038770">
    <property type="entry name" value="Na+/solute_symporter_sf"/>
</dbReference>
<dbReference type="InterPro" id="IPR006153">
    <property type="entry name" value="Cation/H_exchanger_TM"/>
</dbReference>
<dbReference type="Gene3D" id="1.20.1530.20">
    <property type="match status" value="1"/>
</dbReference>
<dbReference type="RefSeq" id="WP_074865112.1">
    <property type="nucleotide sequence ID" value="NZ_FOAS01000003.1"/>
</dbReference>
<dbReference type="SUPFAM" id="SSF116726">
    <property type="entry name" value="TrkA C-terminal domain-like"/>
    <property type="match status" value="1"/>
</dbReference>
<evidence type="ECO:0000256" key="5">
    <source>
        <dbReference type="ARBA" id="ARBA00022519"/>
    </source>
</evidence>
<dbReference type="EMBL" id="FOAS01000003">
    <property type="protein sequence ID" value="SEK51936.1"/>
    <property type="molecule type" value="Genomic_DNA"/>
</dbReference>
<dbReference type="PANTHER" id="PTHR32507:SF7">
    <property type="entry name" value="K(+)_H(+) ANTIPORTER NHAP2"/>
    <property type="match status" value="1"/>
</dbReference>
<dbReference type="GO" id="GO:0015297">
    <property type="term" value="F:antiporter activity"/>
    <property type="evidence" value="ECO:0007669"/>
    <property type="project" value="UniProtKB-KW"/>
</dbReference>
<keyword evidence="6" id="KW-0633">Potassium transport</keyword>
<evidence type="ECO:0000256" key="10">
    <source>
        <dbReference type="ARBA" id="ARBA00023065"/>
    </source>
</evidence>
<name>A0A1H7HNK1_9GAMM</name>
<dbReference type="Pfam" id="PF02080">
    <property type="entry name" value="TrkA_C"/>
    <property type="match status" value="1"/>
</dbReference>
<dbReference type="NCBIfam" id="NF003715">
    <property type="entry name" value="PRK05326.1-2"/>
    <property type="match status" value="1"/>
</dbReference>
<dbReference type="InterPro" id="IPR036318">
    <property type="entry name" value="FAD-bd_PCMH-like_sf"/>
</dbReference>
<feature type="transmembrane region" description="Helical" evidence="12">
    <location>
        <begin position="58"/>
        <end position="80"/>
    </location>
</feature>
<evidence type="ECO:0000256" key="9">
    <source>
        <dbReference type="ARBA" id="ARBA00022989"/>
    </source>
</evidence>
<dbReference type="SUPFAM" id="SSF56176">
    <property type="entry name" value="FAD-binding/transporter-associated domain-like"/>
    <property type="match status" value="1"/>
</dbReference>
<keyword evidence="4" id="KW-1003">Cell membrane</keyword>
<evidence type="ECO:0000256" key="3">
    <source>
        <dbReference type="ARBA" id="ARBA00022449"/>
    </source>
</evidence>
<reference evidence="14 15" key="1">
    <citation type="submission" date="2016-10" db="EMBL/GenBank/DDBJ databases">
        <authorList>
            <person name="de Groot N.N."/>
        </authorList>
    </citation>
    <scope>NUCLEOTIDE SEQUENCE [LARGE SCALE GENOMIC DNA]</scope>
    <source>
        <strain evidence="14 15">JCM 19513</strain>
    </source>
</reference>
<dbReference type="GO" id="GO:0008324">
    <property type="term" value="F:monoatomic cation transmembrane transporter activity"/>
    <property type="evidence" value="ECO:0007669"/>
    <property type="project" value="InterPro"/>
</dbReference>
<evidence type="ECO:0000256" key="12">
    <source>
        <dbReference type="SAM" id="Phobius"/>
    </source>
</evidence>
<dbReference type="PROSITE" id="PS51202">
    <property type="entry name" value="RCK_C"/>
    <property type="match status" value="1"/>
</dbReference>
<dbReference type="GO" id="GO:0006813">
    <property type="term" value="P:potassium ion transport"/>
    <property type="evidence" value="ECO:0007669"/>
    <property type="project" value="UniProtKB-KW"/>
</dbReference>
<keyword evidence="5" id="KW-0997">Cell inner membrane</keyword>
<evidence type="ECO:0000313" key="15">
    <source>
        <dbReference type="Proteomes" id="UP000185766"/>
    </source>
</evidence>
<evidence type="ECO:0000259" key="13">
    <source>
        <dbReference type="PROSITE" id="PS51202"/>
    </source>
</evidence>
<dbReference type="SMART" id="SM01091">
    <property type="entry name" value="CorC_HlyC"/>
    <property type="match status" value="1"/>
</dbReference>
<dbReference type="PANTHER" id="PTHR32507">
    <property type="entry name" value="NA(+)/H(+) ANTIPORTER 1"/>
    <property type="match status" value="1"/>
</dbReference>
<feature type="transmembrane region" description="Helical" evidence="12">
    <location>
        <begin position="274"/>
        <end position="293"/>
    </location>
</feature>
<dbReference type="GO" id="GO:0005886">
    <property type="term" value="C:plasma membrane"/>
    <property type="evidence" value="ECO:0007669"/>
    <property type="project" value="UniProtKB-SubCell"/>
</dbReference>
<accession>A0A1H7HNK1</accession>
<evidence type="ECO:0000256" key="6">
    <source>
        <dbReference type="ARBA" id="ARBA00022538"/>
    </source>
</evidence>
<dbReference type="InterPro" id="IPR006037">
    <property type="entry name" value="RCK_C"/>
</dbReference>
<keyword evidence="9 12" id="KW-1133">Transmembrane helix</keyword>
<comment type="subcellular location">
    <subcellularLocation>
        <location evidence="1">Cell membrane</location>
        <topology evidence="1">Multi-pass membrane protein</topology>
    </subcellularLocation>
</comment>
<evidence type="ECO:0000256" key="8">
    <source>
        <dbReference type="ARBA" id="ARBA00022958"/>
    </source>
</evidence>
<feature type="domain" description="RCK C-terminal" evidence="13">
    <location>
        <begin position="405"/>
        <end position="486"/>
    </location>
</feature>
<evidence type="ECO:0000256" key="11">
    <source>
        <dbReference type="ARBA" id="ARBA00023136"/>
    </source>
</evidence>
<evidence type="ECO:0000256" key="1">
    <source>
        <dbReference type="ARBA" id="ARBA00004651"/>
    </source>
</evidence>
<dbReference type="AlphaFoldDB" id="A0A1H7HNK1"/>
<evidence type="ECO:0000256" key="7">
    <source>
        <dbReference type="ARBA" id="ARBA00022692"/>
    </source>
</evidence>
<evidence type="ECO:0000256" key="2">
    <source>
        <dbReference type="ARBA" id="ARBA00022448"/>
    </source>
</evidence>
<dbReference type="InterPro" id="IPR005170">
    <property type="entry name" value="Transptr-assoc_dom"/>
</dbReference>
<feature type="transmembrane region" description="Helical" evidence="12">
    <location>
        <begin position="188"/>
        <end position="211"/>
    </location>
</feature>
<protein>
    <submittedName>
        <fullName evidence="14">Cell volume regulation protein A</fullName>
    </submittedName>
</protein>
<dbReference type="Pfam" id="PF00999">
    <property type="entry name" value="Na_H_Exchanger"/>
    <property type="match status" value="1"/>
</dbReference>
<keyword evidence="10" id="KW-0406">Ion transport</keyword>
<keyword evidence="3" id="KW-0050">Antiport</keyword>
<keyword evidence="15" id="KW-1185">Reference proteome</keyword>
<feature type="transmembrane region" description="Helical" evidence="12">
    <location>
        <begin position="92"/>
        <end position="115"/>
    </location>
</feature>
<proteinExistence type="predicted"/>
<dbReference type="GO" id="GO:0050660">
    <property type="term" value="F:flavin adenine dinucleotide binding"/>
    <property type="evidence" value="ECO:0007669"/>
    <property type="project" value="InterPro"/>
</dbReference>
<feature type="transmembrane region" description="Helical" evidence="12">
    <location>
        <begin position="30"/>
        <end position="46"/>
    </location>
</feature>
<dbReference type="Pfam" id="PF03471">
    <property type="entry name" value="CorC_HlyC"/>
    <property type="match status" value="1"/>
</dbReference>
<gene>
    <name evidence="14" type="ORF">SAMN05216214_10344</name>
</gene>
<dbReference type="Proteomes" id="UP000185766">
    <property type="component" value="Unassembled WGS sequence"/>
</dbReference>
<organism evidence="14 15">
    <name type="scientific">Atopomonas hussainii</name>
    <dbReference type="NCBI Taxonomy" id="1429083"/>
    <lineage>
        <taxon>Bacteria</taxon>
        <taxon>Pseudomonadati</taxon>
        <taxon>Pseudomonadota</taxon>
        <taxon>Gammaproteobacteria</taxon>
        <taxon>Pseudomonadales</taxon>
        <taxon>Pseudomonadaceae</taxon>
        <taxon>Atopomonas</taxon>
    </lineage>
</organism>
<sequence>MDAVTVNNLFLIGALLVGASILVSSLSSRLGVPLLLVFLGIGMLAGEDGPGDILFDNYPLAYLIGNLALAIILFDGGLRTKVETFRVGLKPALSLATVGVLVTAGLTGWAAMWLFDLSLMEGLLLGAIVSSTDAAAVFSLLSGHGLSLNQRVSSTLEIESGSNDPMAVFLTISLIDIIRLDGSFSSSFLLALVQQFSIGILFGLGGGWLLVRLINRMQLAQGLYPLLAISAGLTVFAGTNAVGGSGFLAIYLAGLMLGNHAVRSRHGILHMSDGLAWLGQIGMFLVLGLLVTPHELLPIALPALGLALWLMLVARPLSVVLGLLPFRSFHLPERGFISWVGLRGAVPIILAVFPMMAGLEQAQLFFNVAFFIVLISLLLQGTSLPLAARIAKVEVPPQLTPTSRAGLEPWPTSDWELFTYQLGKDNWCVGAPLRDLHMPPGTRVAILFRGDDSLPPTGSTVLEVSDILCVVGRESDIPALGKLFSQAPERKLGTRFFGDFVLESGAPLLDVARLYGLKLGEDDDPQMLLGAKIAQLIGGEPVVGDAVEWLQLTWTVAALDDGQIRKIGVRLPHGSQGPKLFF</sequence>
<dbReference type="NCBIfam" id="NF003714">
    <property type="entry name" value="PRK05326.1-1"/>
    <property type="match status" value="1"/>
</dbReference>
<dbReference type="Gene3D" id="3.30.70.1450">
    <property type="entry name" value="Regulator of K+ conductance, C-terminal domain"/>
    <property type="match status" value="1"/>
</dbReference>
<feature type="transmembrane region" description="Helical" evidence="12">
    <location>
        <begin position="6"/>
        <end position="23"/>
    </location>
</feature>